<comment type="caution">
    <text evidence="2">The sequence shown here is derived from an EMBL/GenBank/DDBJ whole genome shotgun (WGS) entry which is preliminary data.</text>
</comment>
<sequence>MQPRDASLRDELTAAAAGAAPPGFTAETLVGRVRRRRRRRAVVRAVAGVAAVVLAVAAAGIVRGARDGGTTVAEPPITKPSIPASATGPQLPVPEVFMCGQPLVPADAAGTRSGLTMALDPVRRTATGTGPDLTVTFTATAALHVVSSPPRLFEVLYLKDGVIVGGGPMLNQPGDTTAQGLDLIGYTFDVGPGQPASLELGPRVTLCPAATWPQVWASPQSYEVVVLQGPVETIAGQTSLGVPSPGVPLLIARASLA</sequence>
<keyword evidence="1" id="KW-1133">Transmembrane helix</keyword>
<keyword evidence="1" id="KW-0812">Transmembrane</keyword>
<reference evidence="3" key="1">
    <citation type="journal article" date="2019" name="Int. J. Syst. Evol. Microbiol.">
        <title>The Global Catalogue of Microorganisms (GCM) 10K type strain sequencing project: providing services to taxonomists for standard genome sequencing and annotation.</title>
        <authorList>
            <consortium name="The Broad Institute Genomics Platform"/>
            <consortium name="The Broad Institute Genome Sequencing Center for Infectious Disease"/>
            <person name="Wu L."/>
            <person name="Ma J."/>
        </authorList>
    </citation>
    <scope>NUCLEOTIDE SEQUENCE [LARGE SCALE GENOMIC DNA]</scope>
    <source>
        <strain evidence="3">CGMCC 4.7152</strain>
    </source>
</reference>
<evidence type="ECO:0000313" key="3">
    <source>
        <dbReference type="Proteomes" id="UP001595912"/>
    </source>
</evidence>
<accession>A0ABV9VLX2</accession>
<dbReference type="EMBL" id="JBHSIU010000009">
    <property type="protein sequence ID" value="MFC4997298.1"/>
    <property type="molecule type" value="Genomic_DNA"/>
</dbReference>
<protein>
    <submittedName>
        <fullName evidence="2">Uncharacterized protein</fullName>
    </submittedName>
</protein>
<keyword evidence="3" id="KW-1185">Reference proteome</keyword>
<name>A0ABV9VLX2_9ACTN</name>
<keyword evidence="1" id="KW-0472">Membrane</keyword>
<organism evidence="2 3">
    <name type="scientific">Dactylosporangium cerinum</name>
    <dbReference type="NCBI Taxonomy" id="1434730"/>
    <lineage>
        <taxon>Bacteria</taxon>
        <taxon>Bacillati</taxon>
        <taxon>Actinomycetota</taxon>
        <taxon>Actinomycetes</taxon>
        <taxon>Micromonosporales</taxon>
        <taxon>Micromonosporaceae</taxon>
        <taxon>Dactylosporangium</taxon>
    </lineage>
</organism>
<dbReference type="RefSeq" id="WP_380113528.1">
    <property type="nucleotide sequence ID" value="NZ_JBHSIU010000009.1"/>
</dbReference>
<gene>
    <name evidence="2" type="ORF">ACFPIJ_05625</name>
</gene>
<dbReference type="Proteomes" id="UP001595912">
    <property type="component" value="Unassembled WGS sequence"/>
</dbReference>
<proteinExistence type="predicted"/>
<evidence type="ECO:0000256" key="1">
    <source>
        <dbReference type="SAM" id="Phobius"/>
    </source>
</evidence>
<evidence type="ECO:0000313" key="2">
    <source>
        <dbReference type="EMBL" id="MFC4997298.1"/>
    </source>
</evidence>
<feature type="transmembrane region" description="Helical" evidence="1">
    <location>
        <begin position="41"/>
        <end position="62"/>
    </location>
</feature>